<dbReference type="InterPro" id="IPR053147">
    <property type="entry name" value="Hsp_HslJ-like"/>
</dbReference>
<dbReference type="EMBL" id="RBEE01000012">
    <property type="protein sequence ID" value="RNL54234.1"/>
    <property type="molecule type" value="Genomic_DNA"/>
</dbReference>
<dbReference type="Proteomes" id="UP000274046">
    <property type="component" value="Unassembled WGS sequence"/>
</dbReference>
<dbReference type="RefSeq" id="WP_123205551.1">
    <property type="nucleotide sequence ID" value="NZ_RBEE01000012.1"/>
</dbReference>
<reference evidence="2 3" key="1">
    <citation type="submission" date="2018-10" db="EMBL/GenBank/DDBJ databases">
        <title>Genome sequencing of Pedobacter jejuensis TNB23.</title>
        <authorList>
            <person name="Cho Y.-J."/>
            <person name="Cho A."/>
            <person name="Kim O.-S."/>
        </authorList>
    </citation>
    <scope>NUCLEOTIDE SEQUENCE [LARGE SCALE GENOMIC DNA]</scope>
    <source>
        <strain evidence="2 3">TNB23</strain>
    </source>
</reference>
<dbReference type="InterPro" id="IPR038670">
    <property type="entry name" value="HslJ-like_sf"/>
</dbReference>
<dbReference type="Pfam" id="PF03724">
    <property type="entry name" value="META"/>
    <property type="match status" value="1"/>
</dbReference>
<dbReference type="InterPro" id="IPR005184">
    <property type="entry name" value="DUF306_Meta_HslJ"/>
</dbReference>
<accession>A0A3N0BWY8</accession>
<gene>
    <name evidence="2" type="ORF">D7004_09085</name>
</gene>
<dbReference type="OrthoDB" id="880459at2"/>
<dbReference type="PANTHER" id="PTHR35535">
    <property type="entry name" value="HEAT SHOCK PROTEIN HSLJ"/>
    <property type="match status" value="1"/>
</dbReference>
<dbReference type="PANTHER" id="PTHR35535:SF1">
    <property type="entry name" value="HEAT SHOCK PROTEIN HSLJ"/>
    <property type="match status" value="1"/>
</dbReference>
<proteinExistence type="predicted"/>
<feature type="domain" description="DUF306" evidence="1">
    <location>
        <begin position="24"/>
        <end position="128"/>
    </location>
</feature>
<evidence type="ECO:0000313" key="2">
    <source>
        <dbReference type="EMBL" id="RNL54234.1"/>
    </source>
</evidence>
<evidence type="ECO:0000259" key="1">
    <source>
        <dbReference type="Pfam" id="PF03724"/>
    </source>
</evidence>
<dbReference type="Gene3D" id="2.40.128.270">
    <property type="match status" value="1"/>
</dbReference>
<protein>
    <submittedName>
        <fullName evidence="2">META domain-containing protein</fullName>
    </submittedName>
</protein>
<comment type="caution">
    <text evidence="2">The sequence shown here is derived from an EMBL/GenBank/DDBJ whole genome shotgun (WGS) entry which is preliminary data.</text>
</comment>
<dbReference type="AlphaFoldDB" id="A0A3N0BWY8"/>
<evidence type="ECO:0000313" key="3">
    <source>
        <dbReference type="Proteomes" id="UP000274046"/>
    </source>
</evidence>
<name>A0A3N0BWY8_9SPHI</name>
<keyword evidence="3" id="KW-1185">Reference proteome</keyword>
<organism evidence="2 3">
    <name type="scientific">Pedobacter jejuensis</name>
    <dbReference type="NCBI Taxonomy" id="1268550"/>
    <lineage>
        <taxon>Bacteria</taxon>
        <taxon>Pseudomonadati</taxon>
        <taxon>Bacteroidota</taxon>
        <taxon>Sphingobacteriia</taxon>
        <taxon>Sphingobacteriales</taxon>
        <taxon>Sphingobacteriaceae</taxon>
        <taxon>Pedobacter</taxon>
    </lineage>
</organism>
<sequence>MRNSIILGLIICCLTSCLEKIDPASLTNTKWELSELTGKKLPESAKATLNFGDSLKVTGKSFCNNYGGQAEIADDKVTVKNVYGTKMMCQETDSEERAFLNALKETDHAKMAEGKLQLLKGEQTLLVFTKVN</sequence>